<dbReference type="Pfam" id="PF20617">
    <property type="entry name" value="DUF6803"/>
    <property type="match status" value="1"/>
</dbReference>
<organism evidence="3 4">
    <name type="scientific">Campylobacter curvus (strain 525.92)</name>
    <dbReference type="NCBI Taxonomy" id="360105"/>
    <lineage>
        <taxon>Bacteria</taxon>
        <taxon>Pseudomonadati</taxon>
        <taxon>Campylobacterota</taxon>
        <taxon>Epsilonproteobacteria</taxon>
        <taxon>Campylobacterales</taxon>
        <taxon>Campylobacteraceae</taxon>
        <taxon>Campylobacter</taxon>
    </lineage>
</organism>
<sequence length="211" mass="23868">MMMTHYMELLSLDQPWNLIFYMVIPVGLAELLVATEFFTMYNIDDKNSAVRKVNRLIGIVLGFYFTALVIYFMINIYPGIKWRGSADVIAVTSYLLGVFPLLSIALLEIGVIGKNLADRAKLKLHFCLLITFLVVGHVAMIFGMVDPTITGWKPSQGEMMHMGHEMNMQMPNMDRSGMDMPDHDENKTHVMDHSGHDMQGVGGHDRSKMSH</sequence>
<keyword evidence="4" id="KW-1185">Reference proteome</keyword>
<dbReference type="HOGENOM" id="CLU_101259_0_0_7"/>
<accession>A7GX38</accession>
<dbReference type="OrthoDB" id="9795105at2"/>
<feature type="transmembrane region" description="Helical" evidence="2">
    <location>
        <begin position="94"/>
        <end position="112"/>
    </location>
</feature>
<dbReference type="AlphaFoldDB" id="A7GX38"/>
<name>A7GX38_CAMC5</name>
<dbReference type="EMBL" id="CP000767">
    <property type="protein sequence ID" value="EAT99862.1"/>
    <property type="molecule type" value="Genomic_DNA"/>
</dbReference>
<feature type="transmembrane region" description="Helical" evidence="2">
    <location>
        <begin position="124"/>
        <end position="145"/>
    </location>
</feature>
<evidence type="ECO:0000256" key="1">
    <source>
        <dbReference type="SAM" id="MobiDB-lite"/>
    </source>
</evidence>
<evidence type="ECO:0000256" key="2">
    <source>
        <dbReference type="SAM" id="Phobius"/>
    </source>
</evidence>
<feature type="compositionally biased region" description="Basic and acidic residues" evidence="1">
    <location>
        <begin position="176"/>
        <end position="196"/>
    </location>
</feature>
<keyword evidence="2" id="KW-1133">Transmembrane helix</keyword>
<dbReference type="STRING" id="360105.CCV52592_0992"/>
<dbReference type="KEGG" id="ccv:CCV52592_0992"/>
<keyword evidence="2" id="KW-0812">Transmembrane</keyword>
<evidence type="ECO:0000313" key="4">
    <source>
        <dbReference type="Proteomes" id="UP000006380"/>
    </source>
</evidence>
<gene>
    <name evidence="3" type="ORF">CCV52592_0992</name>
</gene>
<protein>
    <submittedName>
        <fullName evidence="3">Membrane protein</fullName>
    </submittedName>
</protein>
<keyword evidence="2" id="KW-0472">Membrane</keyword>
<evidence type="ECO:0000313" key="3">
    <source>
        <dbReference type="EMBL" id="EAT99862.1"/>
    </source>
</evidence>
<dbReference type="RefSeq" id="WP_011991970.1">
    <property type="nucleotide sequence ID" value="NC_009715.2"/>
</dbReference>
<feature type="transmembrane region" description="Helical" evidence="2">
    <location>
        <begin position="20"/>
        <end position="41"/>
    </location>
</feature>
<proteinExistence type="predicted"/>
<feature type="transmembrane region" description="Helical" evidence="2">
    <location>
        <begin position="53"/>
        <end position="74"/>
    </location>
</feature>
<feature type="region of interest" description="Disordered" evidence="1">
    <location>
        <begin position="174"/>
        <end position="211"/>
    </location>
</feature>
<dbReference type="Proteomes" id="UP000006380">
    <property type="component" value="Chromosome"/>
</dbReference>
<dbReference type="InterPro" id="IPR046547">
    <property type="entry name" value="DUF6803"/>
</dbReference>
<reference evidence="3" key="1">
    <citation type="submission" date="2016-07" db="EMBL/GenBank/DDBJ databases">
        <title>Comparative genomics of the Campylobacter concisus group.</title>
        <authorList>
            <person name="Miller W.G."/>
            <person name="Yee E."/>
            <person name="Chapman M.H."/>
            <person name="Huynh S."/>
            <person name="Bono J.L."/>
            <person name="On S.L.W."/>
            <person name="StLeger J."/>
            <person name="Foster G."/>
            <person name="Parker C.T."/>
        </authorList>
    </citation>
    <scope>NUCLEOTIDE SEQUENCE</scope>
    <source>
        <strain evidence="3">525.92</strain>
    </source>
</reference>